<dbReference type="Pfam" id="PF13690">
    <property type="entry name" value="CheX"/>
    <property type="match status" value="1"/>
</dbReference>
<dbReference type="RefSeq" id="WP_091965250.1">
    <property type="nucleotide sequence ID" value="NZ_FOLH01000010.1"/>
</dbReference>
<sequence length="154" mass="16942">MRADFINPFLHAMMNVLRTMANMQPQVGKPVLKDDNIARGVVTGFIDLMGEQTAGSLAITFSESVALDLVERMLGERPEKIDGTVRDLVGEVTNIVSGGAKKILSEEGYDFYLSQPVTFVGKGHQVLHSVYGPKILLPFHVESGDFVVEVCFRE</sequence>
<organism evidence="3 4">
    <name type="scientific">Marinospirillum celere</name>
    <dbReference type="NCBI Taxonomy" id="1122252"/>
    <lineage>
        <taxon>Bacteria</taxon>
        <taxon>Pseudomonadati</taxon>
        <taxon>Pseudomonadota</taxon>
        <taxon>Gammaproteobacteria</taxon>
        <taxon>Oceanospirillales</taxon>
        <taxon>Oceanospirillaceae</taxon>
        <taxon>Marinospirillum</taxon>
    </lineage>
</organism>
<protein>
    <submittedName>
        <fullName evidence="3">Chemotaxis protein CheX</fullName>
    </submittedName>
</protein>
<dbReference type="EMBL" id="FOLH01000010">
    <property type="protein sequence ID" value="SFC52451.1"/>
    <property type="molecule type" value="Genomic_DNA"/>
</dbReference>
<dbReference type="GO" id="GO:0006935">
    <property type="term" value="P:chemotaxis"/>
    <property type="evidence" value="ECO:0007669"/>
    <property type="project" value="UniProtKB-KW"/>
</dbReference>
<keyword evidence="4" id="KW-1185">Reference proteome</keyword>
<name>A0A1I1JW20_9GAMM</name>
<feature type="domain" description="Chemotaxis phosphatase CheX-like" evidence="2">
    <location>
        <begin position="42"/>
        <end position="140"/>
    </location>
</feature>
<dbReference type="Proteomes" id="UP000199058">
    <property type="component" value="Unassembled WGS sequence"/>
</dbReference>
<evidence type="ECO:0000256" key="1">
    <source>
        <dbReference type="ARBA" id="ARBA00022500"/>
    </source>
</evidence>
<dbReference type="InterPro" id="IPR028976">
    <property type="entry name" value="CheC-like_sf"/>
</dbReference>
<accession>A0A1I1JW20</accession>
<dbReference type="AlphaFoldDB" id="A0A1I1JW20"/>
<dbReference type="PANTHER" id="PTHR39452:SF1">
    <property type="entry name" value="CHEY-P PHOSPHATASE CHEX"/>
    <property type="match status" value="1"/>
</dbReference>
<dbReference type="SUPFAM" id="SSF103039">
    <property type="entry name" value="CheC-like"/>
    <property type="match status" value="1"/>
</dbReference>
<dbReference type="InterPro" id="IPR038756">
    <property type="entry name" value="CheX-like"/>
</dbReference>
<evidence type="ECO:0000313" key="4">
    <source>
        <dbReference type="Proteomes" id="UP000199058"/>
    </source>
</evidence>
<dbReference type="InterPro" id="IPR028051">
    <property type="entry name" value="CheX-like_dom"/>
</dbReference>
<reference evidence="3 4" key="1">
    <citation type="submission" date="2016-10" db="EMBL/GenBank/DDBJ databases">
        <authorList>
            <person name="de Groot N.N."/>
        </authorList>
    </citation>
    <scope>NUCLEOTIDE SEQUENCE [LARGE SCALE GENOMIC DNA]</scope>
    <source>
        <strain evidence="3 4">DSM 18438</strain>
    </source>
</reference>
<dbReference type="OrthoDB" id="9788100at2"/>
<gene>
    <name evidence="3" type="ORF">SAMN05660443_0026</name>
</gene>
<dbReference type="STRING" id="1122252.SAMN05660443_0026"/>
<dbReference type="CDD" id="cd17906">
    <property type="entry name" value="CheX"/>
    <property type="match status" value="1"/>
</dbReference>
<keyword evidence="1" id="KW-0145">Chemotaxis</keyword>
<evidence type="ECO:0000313" key="3">
    <source>
        <dbReference type="EMBL" id="SFC52451.1"/>
    </source>
</evidence>
<dbReference type="PANTHER" id="PTHR39452">
    <property type="entry name" value="CHEY-P PHOSPHATASE CHEX"/>
    <property type="match status" value="1"/>
</dbReference>
<proteinExistence type="predicted"/>
<dbReference type="Gene3D" id="3.40.1550.10">
    <property type="entry name" value="CheC-like"/>
    <property type="match status" value="1"/>
</dbReference>
<evidence type="ECO:0000259" key="2">
    <source>
        <dbReference type="Pfam" id="PF13690"/>
    </source>
</evidence>